<reference evidence="2 3" key="1">
    <citation type="submission" date="2018-07" db="EMBL/GenBank/DDBJ databases">
        <title>Chitinophaga K2CV101002-2 sp. nov., isolated from a monsoon evergreen broad-leaved forest soil.</title>
        <authorList>
            <person name="Lv Y."/>
        </authorList>
    </citation>
    <scope>NUCLEOTIDE SEQUENCE [LARGE SCALE GENOMIC DNA]</scope>
    <source>
        <strain evidence="2 3">GDMCC 1.1288</strain>
    </source>
</reference>
<gene>
    <name evidence="2" type="ORF">DVR12_11155</name>
</gene>
<dbReference type="OrthoDB" id="1236981at2"/>
<feature type="non-terminal residue" evidence="2">
    <location>
        <position position="1165"/>
    </location>
</feature>
<evidence type="ECO:0000313" key="3">
    <source>
        <dbReference type="Proteomes" id="UP000260644"/>
    </source>
</evidence>
<sequence>MHSKATPNSPFTAFFCFPLAKGNTAVKASVAALFNRAISLAAKSLLLLILIFGFSVSDSWAQTYTTRVYADQQNGSTAGLLCVSCGVTNGPNAVDNTPGFQYTASTLNITAGLLGSVYQELVFSNGPNAPVPSPSTPITLKVGSTASALSLGVLGEITLQAYNGTTAIGSPITVNSGLLSLNLLASGNQAYLTFPAPGVAFDRVRLTLNGGLLSAAKSINIYSAFYTKTTTGPVACDKAIDLLTGVVGSVGALGGVTNGPLAIDGDPSTFSVLNATVTALGNYAQETAIFPGLSAPGDSVRILISQSGSLLNLALLQNFTILTYNGATVVDSVTGSSALLVLNLLSGSTSIQTLSFKASGSFDRIQVRLGGTLSALSSINVHEIQRVGPGPNSSGSGTVKSTCVNTPLTLYVSNPDLTNLTYTWYDSTQTTVLSLADSLVLSGAQVATPGTYKYYVSATRKTCTTESAKTLVTVLVNPTSVESDISVPSPVQYCPGDTVRITPTSPTETKNPVFTWYKDNSTNAPITNGQTDGTATYFISGNGTLSIVGLSMGTYNYFVAVSDSNHCQNDPGKRAHVMVTMGTAPAPPTVVPTVNASTGVPVTLTAAAVSGATIVWYQDTTAAPIATGATTVVGPFNAPGTYTYYAAVQLPGGCRSYRVPVVVTINGPVTPPTGCNVPTSQVNGTTLGCVLCSVSNPGNDIDNDPTNFTSLNATVNLLGGAVYQQLIFPTPGVATDSIRLDLAYPAGLANLGVLSGIVITSANNTTVVRKDTISSLLSLRILDIGSGRFTVTVPTGAAFDRVQILYKGTLSALTTVNIYGARIVAPNPTAISNNVTVCAGSVATLQATPAAGTNIQWFADSTGGAALSNQNTYTTDTLRTPGVVTYYIQVFDANNANCANPDRIPVKVTVRPLGSPSNITVPSTTNTCTNGTAVITPTATGVLNPVFKWYSDPNKNNPITNGTVGGVTYAINSSGQLSITGLTMGTYTYYVSVSGDTTCENAAGNLAPAVVNVTSVPAPPTVNQSVSVSTGTPVTLVASPASGGTVLWYSDTTQAPIGRGSSITLPAFNTPGTYSYYAGDSISGGCISNRILVTITVTGPIVNPNCNVPTSQVNGTTLGCVLCSVQNPNNDIDLDTTNFTTLSIPVGLLGGSVYQQLIFPTPGTG</sequence>
<evidence type="ECO:0000313" key="2">
    <source>
        <dbReference type="EMBL" id="RFS23034.1"/>
    </source>
</evidence>
<feature type="domain" description="Ig-like" evidence="1">
    <location>
        <begin position="1017"/>
        <end position="1098"/>
    </location>
</feature>
<proteinExistence type="predicted"/>
<comment type="caution">
    <text evidence="2">The sequence shown here is derived from an EMBL/GenBank/DDBJ whole genome shotgun (WGS) entry which is preliminary data.</text>
</comment>
<organism evidence="2 3">
    <name type="scientific">Chitinophaga silvatica</name>
    <dbReference type="NCBI Taxonomy" id="2282649"/>
    <lineage>
        <taxon>Bacteria</taxon>
        <taxon>Pseudomonadati</taxon>
        <taxon>Bacteroidota</taxon>
        <taxon>Chitinophagia</taxon>
        <taxon>Chitinophagales</taxon>
        <taxon>Chitinophagaceae</taxon>
        <taxon>Chitinophaga</taxon>
    </lineage>
</organism>
<dbReference type="EMBL" id="QPMM01000005">
    <property type="protein sequence ID" value="RFS23034.1"/>
    <property type="molecule type" value="Genomic_DNA"/>
</dbReference>
<dbReference type="InterPro" id="IPR044023">
    <property type="entry name" value="Ig_7"/>
</dbReference>
<dbReference type="Proteomes" id="UP000260644">
    <property type="component" value="Unassembled WGS sequence"/>
</dbReference>
<accession>A0A3E1YB19</accession>
<dbReference type="RefSeq" id="WP_147323446.1">
    <property type="nucleotide sequence ID" value="NZ_QPMM01000005.1"/>
</dbReference>
<name>A0A3E1YB19_9BACT</name>
<protein>
    <recommendedName>
        <fullName evidence="1">Ig-like domain-containing protein</fullName>
    </recommendedName>
</protein>
<feature type="domain" description="Ig-like" evidence="1">
    <location>
        <begin position="585"/>
        <end position="666"/>
    </location>
</feature>
<dbReference type="Pfam" id="PF19081">
    <property type="entry name" value="Ig_7"/>
    <property type="match status" value="4"/>
</dbReference>
<keyword evidence="3" id="KW-1185">Reference proteome</keyword>
<evidence type="ECO:0000259" key="1">
    <source>
        <dbReference type="Pfam" id="PF19081"/>
    </source>
</evidence>
<dbReference type="AlphaFoldDB" id="A0A3E1YB19"/>
<feature type="domain" description="Ig-like" evidence="1">
    <location>
        <begin position="827"/>
        <end position="912"/>
    </location>
</feature>
<feature type="domain" description="Ig-like" evidence="1">
    <location>
        <begin position="399"/>
        <end position="478"/>
    </location>
</feature>